<keyword evidence="2 6" id="KW-0032">Aminotransferase</keyword>
<dbReference type="CDD" id="cd00610">
    <property type="entry name" value="OAT_like"/>
    <property type="match status" value="1"/>
</dbReference>
<dbReference type="AlphaFoldDB" id="A0A7L5BV42"/>
<evidence type="ECO:0000256" key="5">
    <source>
        <dbReference type="RuleBase" id="RU003560"/>
    </source>
</evidence>
<dbReference type="Gene3D" id="3.90.1150.10">
    <property type="entry name" value="Aspartate Aminotransferase, domain 1"/>
    <property type="match status" value="1"/>
</dbReference>
<proteinExistence type="inferred from homology"/>
<dbReference type="PANTHER" id="PTHR43094:SF1">
    <property type="entry name" value="AMINOTRANSFERASE CLASS-III"/>
    <property type="match status" value="1"/>
</dbReference>
<name>A0A7L5BV42_9RHOB</name>
<reference evidence="6 7" key="1">
    <citation type="submission" date="2020-02" db="EMBL/GenBank/DDBJ databases">
        <title>complete genome sequence of Rhodobacteraceae bacterium.</title>
        <authorList>
            <person name="Park J."/>
            <person name="Kim Y.-S."/>
            <person name="Kim K.-H."/>
        </authorList>
    </citation>
    <scope>NUCLEOTIDE SEQUENCE [LARGE SCALE GENOMIC DNA]</scope>
    <source>
        <strain evidence="6 7">RR4-56</strain>
    </source>
</reference>
<dbReference type="InterPro" id="IPR005814">
    <property type="entry name" value="Aminotrans_3"/>
</dbReference>
<keyword evidence="7" id="KW-1185">Reference proteome</keyword>
<dbReference type="InterPro" id="IPR015421">
    <property type="entry name" value="PyrdxlP-dep_Trfase_major"/>
</dbReference>
<evidence type="ECO:0000256" key="2">
    <source>
        <dbReference type="ARBA" id="ARBA00022576"/>
    </source>
</evidence>
<organism evidence="6 7">
    <name type="scientific">Pikeienuella piscinae</name>
    <dbReference type="NCBI Taxonomy" id="2748098"/>
    <lineage>
        <taxon>Bacteria</taxon>
        <taxon>Pseudomonadati</taxon>
        <taxon>Pseudomonadota</taxon>
        <taxon>Alphaproteobacteria</taxon>
        <taxon>Rhodobacterales</taxon>
        <taxon>Paracoccaceae</taxon>
        <taxon>Pikeienuella</taxon>
    </lineage>
</organism>
<dbReference type="PANTHER" id="PTHR43094">
    <property type="entry name" value="AMINOTRANSFERASE"/>
    <property type="match status" value="1"/>
</dbReference>
<dbReference type="SUPFAM" id="SSF53383">
    <property type="entry name" value="PLP-dependent transferases"/>
    <property type="match status" value="1"/>
</dbReference>
<accession>A0A7L5BV42</accession>
<keyword evidence="3 6" id="KW-0808">Transferase</keyword>
<evidence type="ECO:0000256" key="4">
    <source>
        <dbReference type="ARBA" id="ARBA00022898"/>
    </source>
</evidence>
<sequence length="446" mass="49058">MHDLPNGLPARPNSLEEHWLPFTSNRDFKENPRLVVQSEGVYCWDHKGGKLIDGSSALFCCPAGHGRQEIAKAVYDQMTTNSYTPHFQMGHPGSFELAKRVTALLPEGMNHVFFVNSGSESIDTALKMVMAFHRANGDGQRLRFVSRERAYHGVNMGGVSLSGMVKNRETFPVVMPNVVTIRHTMTGKDLFHEGQPEHDGVELANDLQRHCETYGGSTIAAVFVEPVAGSTGTLVPPKGYLERLREICDEHGILLVFDEVITGFGRLGSNFAAQHFGVTPDICTMAKALTNGCIPMGAVAAQDRIYETITNASPMNAIEFFHGYTYSAHPAACAAGIAAMEIYEREGLFEKAAALAPYFADAMMSLRDHELVKDIRTIGLMSGLEFHHDGVPGRRGAKMQKDLFWNGCHVKFTGETAIVAPMFIATRAHVDEIIDKIRTTMDQQLA</sequence>
<dbReference type="Gene3D" id="3.40.640.10">
    <property type="entry name" value="Type I PLP-dependent aspartate aminotransferase-like (Major domain)"/>
    <property type="match status" value="1"/>
</dbReference>
<keyword evidence="4 5" id="KW-0663">Pyridoxal phosphate</keyword>
<dbReference type="InterPro" id="IPR015422">
    <property type="entry name" value="PyrdxlP-dep_Trfase_small"/>
</dbReference>
<evidence type="ECO:0000256" key="1">
    <source>
        <dbReference type="ARBA" id="ARBA00008954"/>
    </source>
</evidence>
<dbReference type="GO" id="GO:0008483">
    <property type="term" value="F:transaminase activity"/>
    <property type="evidence" value="ECO:0007669"/>
    <property type="project" value="UniProtKB-KW"/>
</dbReference>
<evidence type="ECO:0000313" key="6">
    <source>
        <dbReference type="EMBL" id="QIE54327.1"/>
    </source>
</evidence>
<evidence type="ECO:0000313" key="7">
    <source>
        <dbReference type="Proteomes" id="UP000503336"/>
    </source>
</evidence>
<dbReference type="EMBL" id="CP049056">
    <property type="protein sequence ID" value="QIE54327.1"/>
    <property type="molecule type" value="Genomic_DNA"/>
</dbReference>
<dbReference type="RefSeq" id="WP_165094405.1">
    <property type="nucleotide sequence ID" value="NZ_CP049056.1"/>
</dbReference>
<gene>
    <name evidence="6" type="ORF">G5B40_02040</name>
</gene>
<evidence type="ECO:0000256" key="3">
    <source>
        <dbReference type="ARBA" id="ARBA00022679"/>
    </source>
</evidence>
<dbReference type="KEGG" id="hdh:G5B40_02040"/>
<dbReference type="Pfam" id="PF00202">
    <property type="entry name" value="Aminotran_3"/>
    <property type="match status" value="1"/>
</dbReference>
<dbReference type="InterPro" id="IPR015424">
    <property type="entry name" value="PyrdxlP-dep_Trfase"/>
</dbReference>
<protein>
    <submittedName>
        <fullName evidence="6">Aminotransferase class III-fold pyridoxal phosphate-dependent enzyme</fullName>
    </submittedName>
</protein>
<comment type="similarity">
    <text evidence="1 5">Belongs to the class-III pyridoxal-phosphate-dependent aminotransferase family.</text>
</comment>
<dbReference type="Proteomes" id="UP000503336">
    <property type="component" value="Chromosome"/>
</dbReference>
<dbReference type="GO" id="GO:0030170">
    <property type="term" value="F:pyridoxal phosphate binding"/>
    <property type="evidence" value="ECO:0007669"/>
    <property type="project" value="InterPro"/>
</dbReference>
<dbReference type="FunFam" id="3.40.640.10:FF:000014">
    <property type="entry name" value="Adenosylmethionine-8-amino-7-oxononanoate aminotransferase, probable"/>
    <property type="match status" value="1"/>
</dbReference>
<dbReference type="PIRSF" id="PIRSF000521">
    <property type="entry name" value="Transaminase_4ab_Lys_Orn"/>
    <property type="match status" value="1"/>
</dbReference>